<dbReference type="CDD" id="cd02966">
    <property type="entry name" value="TlpA_like_family"/>
    <property type="match status" value="1"/>
</dbReference>
<dbReference type="NCBIfam" id="NF047696">
    <property type="entry name" value="ThlDiSintTplARhiz"/>
    <property type="match status" value="1"/>
</dbReference>
<reference evidence="6 7" key="1">
    <citation type="submission" date="2020-09" db="EMBL/GenBank/DDBJ databases">
        <title>Draft Genome Sequence of Aminobacter carboxidus type strain DSM 1086, a soil Gram-negative carboxydobacterium.</title>
        <authorList>
            <person name="Turrini P."/>
            <person name="Tescari M."/>
            <person name="Artuso I."/>
            <person name="Lugli G.A."/>
            <person name="Frangipani E."/>
            <person name="Ventura M."/>
            <person name="Visca P."/>
        </authorList>
    </citation>
    <scope>NUCLEOTIDE SEQUENCE [LARGE SCALE GENOMIC DNA]</scope>
    <source>
        <strain evidence="6 7">DSM 1086</strain>
    </source>
</reference>
<keyword evidence="3" id="KW-1015">Disulfide bond</keyword>
<feature type="domain" description="Thioredoxin" evidence="5">
    <location>
        <begin position="83"/>
        <end position="229"/>
    </location>
</feature>
<protein>
    <submittedName>
        <fullName evidence="6">TlpA family protein disulfide reductase</fullName>
    </submittedName>
</protein>
<dbReference type="Proteomes" id="UP000598227">
    <property type="component" value="Unassembled WGS sequence"/>
</dbReference>
<dbReference type="InterPro" id="IPR017937">
    <property type="entry name" value="Thioredoxin_CS"/>
</dbReference>
<evidence type="ECO:0000256" key="4">
    <source>
        <dbReference type="ARBA" id="ARBA00023284"/>
    </source>
</evidence>
<evidence type="ECO:0000256" key="3">
    <source>
        <dbReference type="ARBA" id="ARBA00023157"/>
    </source>
</evidence>
<evidence type="ECO:0000259" key="5">
    <source>
        <dbReference type="PROSITE" id="PS51352"/>
    </source>
</evidence>
<dbReference type="PANTHER" id="PTHR42852:SF6">
    <property type="entry name" value="THIOL:DISULFIDE INTERCHANGE PROTEIN DSBE"/>
    <property type="match status" value="1"/>
</dbReference>
<sequence>MSDRRKMFPTPRHILVAAVAGVIAGAVAVYVSTTLPGNKTPQPSVIADTKATSPDDKLCAAKAERAKVVGAAATGHVAAMMPADPPQSLKTLAFNDPEGKPMTIADHGGRTLLVNLWATWCAPCRAEMPALDALEREMGGEEFEVVAINVDTGDDTKPKKFLEETGVASLGHYRDNTLGVFNDLKKRGLALGLPVTLLIDGEGCLLANMNGPAEWAGADAKKLIEAALAE</sequence>
<dbReference type="Gene3D" id="3.40.30.10">
    <property type="entry name" value="Glutaredoxin"/>
    <property type="match status" value="1"/>
</dbReference>
<dbReference type="InterPro" id="IPR013740">
    <property type="entry name" value="Redoxin"/>
</dbReference>
<dbReference type="EMBL" id="JACZEP010000010">
    <property type="protein sequence ID" value="MBE1207445.1"/>
    <property type="molecule type" value="Genomic_DNA"/>
</dbReference>
<keyword evidence="4" id="KW-0676">Redox-active center</keyword>
<organism evidence="6 7">
    <name type="scientific">Aminobacter carboxidus</name>
    <dbReference type="NCBI Taxonomy" id="376165"/>
    <lineage>
        <taxon>Bacteria</taxon>
        <taxon>Pseudomonadati</taxon>
        <taxon>Pseudomonadota</taxon>
        <taxon>Alphaproteobacteria</taxon>
        <taxon>Hyphomicrobiales</taxon>
        <taxon>Phyllobacteriaceae</taxon>
        <taxon>Aminobacter</taxon>
    </lineage>
</organism>
<dbReference type="PROSITE" id="PS51352">
    <property type="entry name" value="THIOREDOXIN_2"/>
    <property type="match status" value="1"/>
</dbReference>
<keyword evidence="7" id="KW-1185">Reference proteome</keyword>
<gene>
    <name evidence="6" type="ORF">IHE39_24410</name>
</gene>
<name>A0ABR9GUT5_9HYPH</name>
<evidence type="ECO:0000313" key="6">
    <source>
        <dbReference type="EMBL" id="MBE1207445.1"/>
    </source>
</evidence>
<dbReference type="PANTHER" id="PTHR42852">
    <property type="entry name" value="THIOL:DISULFIDE INTERCHANGE PROTEIN DSBE"/>
    <property type="match status" value="1"/>
</dbReference>
<evidence type="ECO:0000256" key="2">
    <source>
        <dbReference type="ARBA" id="ARBA00022748"/>
    </source>
</evidence>
<dbReference type="SUPFAM" id="SSF52833">
    <property type="entry name" value="Thioredoxin-like"/>
    <property type="match status" value="1"/>
</dbReference>
<dbReference type="InterPro" id="IPR036249">
    <property type="entry name" value="Thioredoxin-like_sf"/>
</dbReference>
<evidence type="ECO:0000256" key="1">
    <source>
        <dbReference type="ARBA" id="ARBA00004196"/>
    </source>
</evidence>
<dbReference type="InterPro" id="IPR050553">
    <property type="entry name" value="Thioredoxin_ResA/DsbE_sf"/>
</dbReference>
<comment type="subcellular location">
    <subcellularLocation>
        <location evidence="1">Cell envelope</location>
    </subcellularLocation>
</comment>
<accession>A0ABR9GUT5</accession>
<dbReference type="Pfam" id="PF08534">
    <property type="entry name" value="Redoxin"/>
    <property type="match status" value="1"/>
</dbReference>
<comment type="caution">
    <text evidence="6">The sequence shown here is derived from an EMBL/GenBank/DDBJ whole genome shotgun (WGS) entry which is preliminary data.</text>
</comment>
<dbReference type="PROSITE" id="PS00194">
    <property type="entry name" value="THIOREDOXIN_1"/>
    <property type="match status" value="1"/>
</dbReference>
<proteinExistence type="predicted"/>
<keyword evidence="2" id="KW-0201">Cytochrome c-type biogenesis</keyword>
<dbReference type="RefSeq" id="WP_192568276.1">
    <property type="nucleotide sequence ID" value="NZ_JACZEP010000010.1"/>
</dbReference>
<evidence type="ECO:0000313" key="7">
    <source>
        <dbReference type="Proteomes" id="UP000598227"/>
    </source>
</evidence>
<dbReference type="InterPro" id="IPR013766">
    <property type="entry name" value="Thioredoxin_domain"/>
</dbReference>